<evidence type="ECO:0000313" key="2">
    <source>
        <dbReference type="EMBL" id="CAF0759377.1"/>
    </source>
</evidence>
<dbReference type="AlphaFoldDB" id="A0A813PRF0"/>
<evidence type="ECO:0000256" key="1">
    <source>
        <dbReference type="SAM" id="MobiDB-lite"/>
    </source>
</evidence>
<organism evidence="2 3">
    <name type="scientific">Adineta steineri</name>
    <dbReference type="NCBI Taxonomy" id="433720"/>
    <lineage>
        <taxon>Eukaryota</taxon>
        <taxon>Metazoa</taxon>
        <taxon>Spiralia</taxon>
        <taxon>Gnathifera</taxon>
        <taxon>Rotifera</taxon>
        <taxon>Eurotatoria</taxon>
        <taxon>Bdelloidea</taxon>
        <taxon>Adinetida</taxon>
        <taxon>Adinetidae</taxon>
        <taxon>Adineta</taxon>
    </lineage>
</organism>
<accession>A0A813PRF0</accession>
<name>A0A813PRF0_9BILA</name>
<gene>
    <name evidence="2" type="ORF">JYZ213_LOCUS2968</name>
</gene>
<comment type="caution">
    <text evidence="2">The sequence shown here is derived from an EMBL/GenBank/DDBJ whole genome shotgun (WGS) entry which is preliminary data.</text>
</comment>
<evidence type="ECO:0000313" key="3">
    <source>
        <dbReference type="Proteomes" id="UP000663845"/>
    </source>
</evidence>
<sequence>MAEISFCAKSNDNTIADDELKSFKNEISSILGLHDDNDEIKDQIIDDLLNNGRQSLAKYEDDIKPKTYRAEMNNADSKLIVLLKKYFYRQWETQYELSNEWFISFLTQYQNEKAPNLYERVLTRTAENGNEYLKNCPILSIILQLLLENIDDECLKNTDTFDDLWSTITNEGLKSITKYSTYIKEEVMNEQLDKSQSILFRALREYHRPQVFSLLKKHNIPETDTMYDSTLDEVAENGWLTGKDDIEQKITSKSDQILHSNQQQQEAADQHKTLVNTHSTSSLIEEATGSNEGQAQESMTDETIKVFFIQFGETIYVPVSSASTIEDVIKYVCQKSVRSMDIDYKNYYLFSKKNDDPFDNDKTLKETNILAIDDPDLQLKMKTGIREQIIKLAQIKVVGNQDKIGVNPQTQADDIQCGNIDSNNAEVSSRDTSEFS</sequence>
<dbReference type="Proteomes" id="UP000663845">
    <property type="component" value="Unassembled WGS sequence"/>
</dbReference>
<protein>
    <submittedName>
        <fullName evidence="2">Uncharacterized protein</fullName>
    </submittedName>
</protein>
<reference evidence="2" key="1">
    <citation type="submission" date="2021-02" db="EMBL/GenBank/DDBJ databases">
        <authorList>
            <person name="Nowell W R."/>
        </authorList>
    </citation>
    <scope>NUCLEOTIDE SEQUENCE</scope>
</reference>
<feature type="compositionally biased region" description="Polar residues" evidence="1">
    <location>
        <begin position="415"/>
        <end position="427"/>
    </location>
</feature>
<proteinExistence type="predicted"/>
<feature type="region of interest" description="Disordered" evidence="1">
    <location>
        <begin position="415"/>
        <end position="436"/>
    </location>
</feature>
<dbReference type="EMBL" id="CAJNOG010000015">
    <property type="protein sequence ID" value="CAF0759377.1"/>
    <property type="molecule type" value="Genomic_DNA"/>
</dbReference>